<dbReference type="Proteomes" id="UP000284706">
    <property type="component" value="Unassembled WGS sequence"/>
</dbReference>
<name>A0A409VQB7_9AGAR</name>
<dbReference type="PROSITE" id="PS51399">
    <property type="entry name" value="SEP"/>
    <property type="match status" value="2"/>
</dbReference>
<sequence>MPDHLEGYDVWVSEHALSAVPRSTKPWNPNRLIPPNFADVQPDQPVEVRVLYQPKKEYSIGSVKVVEPSGTPGSKDEPFDLKAYLYGIGCGQLFRQLTRAPQQVVDGTRAKNPGKMVLMYMKGGSVKIAVTQQDVSVQAGSQTHELEVAIRHLIFYHNGFHLQLRKGETITFCGKFRLYDDPDSVELLKVFEQGIAPAGILGVRPGQRVEIRISVLPRDDFIASSTASPKTALLRQGEGVPSREGDRERSPHLHSETEKAEDLATSQANDLVEGHESGAVAARPAEEGIASVSVEVQPITAEQEPFDLWAYLEHIGCSKLTTDIQRSSQRGEAQSLPKTEDVVYIKRLNAPENTTSPQSVLRADEEEVAVRRVIFWRNGFQFQDTGNEELDKKLNAYGDPENKMVLEDILNGSIPPELLGVEPEQAVQLIVTRKTEEDFSIFEQETTSEDQAPQERTESTD</sequence>
<evidence type="ECO:0000313" key="3">
    <source>
        <dbReference type="EMBL" id="PPQ68443.1"/>
    </source>
</evidence>
<feature type="region of interest" description="Disordered" evidence="1">
    <location>
        <begin position="439"/>
        <end position="461"/>
    </location>
</feature>
<proteinExistence type="predicted"/>
<feature type="compositionally biased region" description="Basic and acidic residues" evidence="1">
    <location>
        <begin position="241"/>
        <end position="262"/>
    </location>
</feature>
<dbReference type="OrthoDB" id="25887at2759"/>
<evidence type="ECO:0000313" key="4">
    <source>
        <dbReference type="Proteomes" id="UP000284706"/>
    </source>
</evidence>
<dbReference type="SUPFAM" id="SSF102848">
    <property type="entry name" value="NSFL1 (p97 ATPase) cofactor p47, SEP domain"/>
    <property type="match status" value="2"/>
</dbReference>
<dbReference type="InParanoid" id="A0A409VQB7"/>
<dbReference type="GO" id="GO:0043161">
    <property type="term" value="P:proteasome-mediated ubiquitin-dependent protein catabolic process"/>
    <property type="evidence" value="ECO:0007669"/>
    <property type="project" value="TreeGrafter"/>
</dbReference>
<dbReference type="Pfam" id="PF08059">
    <property type="entry name" value="SEP"/>
    <property type="match status" value="1"/>
</dbReference>
<dbReference type="EMBL" id="NHYE01005595">
    <property type="protein sequence ID" value="PPQ68443.1"/>
    <property type="molecule type" value="Genomic_DNA"/>
</dbReference>
<organism evidence="3 4">
    <name type="scientific">Gymnopilus dilepis</name>
    <dbReference type="NCBI Taxonomy" id="231916"/>
    <lineage>
        <taxon>Eukaryota</taxon>
        <taxon>Fungi</taxon>
        <taxon>Dikarya</taxon>
        <taxon>Basidiomycota</taxon>
        <taxon>Agaricomycotina</taxon>
        <taxon>Agaricomycetes</taxon>
        <taxon>Agaricomycetidae</taxon>
        <taxon>Agaricales</taxon>
        <taxon>Agaricineae</taxon>
        <taxon>Hymenogastraceae</taxon>
        <taxon>Gymnopilus</taxon>
    </lineage>
</organism>
<feature type="domain" description="SEP" evidence="2">
    <location>
        <begin position="368"/>
        <end position="440"/>
    </location>
</feature>
<dbReference type="SMART" id="SM00553">
    <property type="entry name" value="SEP"/>
    <property type="match status" value="1"/>
</dbReference>
<dbReference type="InterPro" id="IPR036241">
    <property type="entry name" value="NSFL1C_SEP_dom_sf"/>
</dbReference>
<dbReference type="GO" id="GO:0043130">
    <property type="term" value="F:ubiquitin binding"/>
    <property type="evidence" value="ECO:0007669"/>
    <property type="project" value="TreeGrafter"/>
</dbReference>
<gene>
    <name evidence="3" type="ORF">CVT26_006030</name>
</gene>
<accession>A0A409VQB7</accession>
<dbReference type="PANTHER" id="PTHR23333">
    <property type="entry name" value="UBX DOMAIN CONTAINING PROTEIN"/>
    <property type="match status" value="1"/>
</dbReference>
<reference evidence="3 4" key="1">
    <citation type="journal article" date="2018" name="Evol. Lett.">
        <title>Horizontal gene cluster transfer increased hallucinogenic mushroom diversity.</title>
        <authorList>
            <person name="Reynolds H.T."/>
            <person name="Vijayakumar V."/>
            <person name="Gluck-Thaler E."/>
            <person name="Korotkin H.B."/>
            <person name="Matheny P.B."/>
            <person name="Slot J.C."/>
        </authorList>
    </citation>
    <scope>NUCLEOTIDE SEQUENCE [LARGE SCALE GENOMIC DNA]</scope>
    <source>
        <strain evidence="3 4">SRW20</strain>
    </source>
</reference>
<dbReference type="Gene3D" id="3.30.420.210">
    <property type="entry name" value="SEP domain"/>
    <property type="match status" value="2"/>
</dbReference>
<keyword evidence="4" id="KW-1185">Reference proteome</keyword>
<dbReference type="STRING" id="231916.A0A409VQB7"/>
<protein>
    <recommendedName>
        <fullName evidence="2">SEP domain-containing protein</fullName>
    </recommendedName>
</protein>
<feature type="domain" description="SEP" evidence="2">
    <location>
        <begin position="148"/>
        <end position="222"/>
    </location>
</feature>
<evidence type="ECO:0000256" key="1">
    <source>
        <dbReference type="SAM" id="MobiDB-lite"/>
    </source>
</evidence>
<dbReference type="AlphaFoldDB" id="A0A409VQB7"/>
<evidence type="ECO:0000259" key="2">
    <source>
        <dbReference type="PROSITE" id="PS51399"/>
    </source>
</evidence>
<feature type="region of interest" description="Disordered" evidence="1">
    <location>
        <begin position="227"/>
        <end position="281"/>
    </location>
</feature>
<comment type="caution">
    <text evidence="3">The sequence shown here is derived from an EMBL/GenBank/DDBJ whole genome shotgun (WGS) entry which is preliminary data.</text>
</comment>
<dbReference type="InterPro" id="IPR012989">
    <property type="entry name" value="SEP_domain"/>
</dbReference>